<reference evidence="2 3" key="1">
    <citation type="journal article" date="2016" name="Nat. Commun.">
        <title>Ectomycorrhizal ecology is imprinted in the genome of the dominant symbiotic fungus Cenococcum geophilum.</title>
        <authorList>
            <consortium name="DOE Joint Genome Institute"/>
            <person name="Peter M."/>
            <person name="Kohler A."/>
            <person name="Ohm R.A."/>
            <person name="Kuo A."/>
            <person name="Krutzmann J."/>
            <person name="Morin E."/>
            <person name="Arend M."/>
            <person name="Barry K.W."/>
            <person name="Binder M."/>
            <person name="Choi C."/>
            <person name="Clum A."/>
            <person name="Copeland A."/>
            <person name="Grisel N."/>
            <person name="Haridas S."/>
            <person name="Kipfer T."/>
            <person name="LaButti K."/>
            <person name="Lindquist E."/>
            <person name="Lipzen A."/>
            <person name="Maire R."/>
            <person name="Meier B."/>
            <person name="Mihaltcheva S."/>
            <person name="Molinier V."/>
            <person name="Murat C."/>
            <person name="Poggeler S."/>
            <person name="Quandt C.A."/>
            <person name="Sperisen C."/>
            <person name="Tritt A."/>
            <person name="Tisserant E."/>
            <person name="Crous P.W."/>
            <person name="Henrissat B."/>
            <person name="Nehls U."/>
            <person name="Egli S."/>
            <person name="Spatafora J.W."/>
            <person name="Grigoriev I.V."/>
            <person name="Martin F.M."/>
        </authorList>
    </citation>
    <scope>NUCLEOTIDE SEQUENCE [LARGE SCALE GENOMIC DNA]</scope>
    <source>
        <strain evidence="2 3">CBS 207.34</strain>
    </source>
</reference>
<evidence type="ECO:0000313" key="3">
    <source>
        <dbReference type="Proteomes" id="UP000250140"/>
    </source>
</evidence>
<feature type="compositionally biased region" description="Basic and acidic residues" evidence="1">
    <location>
        <begin position="67"/>
        <end position="76"/>
    </location>
</feature>
<accession>A0A8E2F0F2</accession>
<dbReference type="Proteomes" id="UP000250140">
    <property type="component" value="Unassembled WGS sequence"/>
</dbReference>
<feature type="compositionally biased region" description="Polar residues" evidence="1">
    <location>
        <begin position="250"/>
        <end position="262"/>
    </location>
</feature>
<keyword evidence="3" id="KW-1185">Reference proteome</keyword>
<proteinExistence type="predicted"/>
<evidence type="ECO:0000256" key="1">
    <source>
        <dbReference type="SAM" id="MobiDB-lite"/>
    </source>
</evidence>
<dbReference type="AlphaFoldDB" id="A0A8E2F0F2"/>
<protein>
    <submittedName>
        <fullName evidence="2">Uncharacterized protein</fullName>
    </submittedName>
</protein>
<name>A0A8E2F0F2_9PEZI</name>
<dbReference type="EMBL" id="KV749705">
    <property type="protein sequence ID" value="OCL08169.1"/>
    <property type="molecule type" value="Genomic_DNA"/>
</dbReference>
<gene>
    <name evidence="2" type="ORF">AOQ84DRAFT_377010</name>
</gene>
<feature type="region of interest" description="Disordered" evidence="1">
    <location>
        <begin position="1"/>
        <end position="76"/>
    </location>
</feature>
<sequence length="262" mass="29181">MPFTPTEILKEANIYEIDGSQEGDTQEYPEMYPPRFHPTKIPIEAETSSHQPTEGPSEAKASSPEPTEGHGEGKTDLLQPKEEHTEAKLGLPPPTDTVGVSKIASPVPRENSSAALATSLKEIPPPRQIVTISNSKISGGKLNYLVSWLPRCYLPEQLNGLKSTRYELSISICGPIRIVCWHPTWESPETLPQGALISYYDKNLSLLRPHMKIFKPLKDVERKIAESREQQSENPSEEVSGKRSRKRKANYNTDGASKKLNQ</sequence>
<evidence type="ECO:0000313" key="2">
    <source>
        <dbReference type="EMBL" id="OCL08169.1"/>
    </source>
</evidence>
<organism evidence="2 3">
    <name type="scientific">Glonium stellatum</name>
    <dbReference type="NCBI Taxonomy" id="574774"/>
    <lineage>
        <taxon>Eukaryota</taxon>
        <taxon>Fungi</taxon>
        <taxon>Dikarya</taxon>
        <taxon>Ascomycota</taxon>
        <taxon>Pezizomycotina</taxon>
        <taxon>Dothideomycetes</taxon>
        <taxon>Pleosporomycetidae</taxon>
        <taxon>Gloniales</taxon>
        <taxon>Gloniaceae</taxon>
        <taxon>Glonium</taxon>
    </lineage>
</organism>
<feature type="region of interest" description="Disordered" evidence="1">
    <location>
        <begin position="224"/>
        <end position="262"/>
    </location>
</feature>